<feature type="compositionally biased region" description="Low complexity" evidence="2">
    <location>
        <begin position="693"/>
        <end position="705"/>
    </location>
</feature>
<name>W9Y5G0_9EURO</name>
<organism evidence="5 6">
    <name type="scientific">Capronia coronata CBS 617.96</name>
    <dbReference type="NCBI Taxonomy" id="1182541"/>
    <lineage>
        <taxon>Eukaryota</taxon>
        <taxon>Fungi</taxon>
        <taxon>Dikarya</taxon>
        <taxon>Ascomycota</taxon>
        <taxon>Pezizomycotina</taxon>
        <taxon>Eurotiomycetes</taxon>
        <taxon>Chaetothyriomycetidae</taxon>
        <taxon>Chaetothyriales</taxon>
        <taxon>Herpotrichiellaceae</taxon>
        <taxon>Capronia</taxon>
    </lineage>
</organism>
<sequence>MLIFWSLLLPSSLVYAEFGGSGLPRAIWEENSEHDQPLLHNLPRQALNVVGGHPRLFASGDQWDGLEARIANDSYLQTWHKAIIDQANIFYDDAVVPYPDDCDVSVGCTLEVARYIQLRVKHWAYAYLSTKDNKWVNRTWEEIQHASGNSSDYFGVPGDNWNSRHFLDTAEFTAAFAYAYDWLYDAWTPSQRDAIMWSIISLGLQKGIDAFADPGVGWWRTARGNWNCVCNGGLLLGSLAVYNEDPTGTAAKLLSQTIANAQQSCAQAISSDGSWLETPDYWYFGIQSFAQIAAALISATGSDQGMLSVNPAVNKTGLFRIYNQGMVDKFNYGDCGPEKITATANALMFYGQHLDKPRWTLFQRDEADAADPLSMFWYDTTTTSAQWSEDLELDRYFSFVNTSWASMRSSWTDHNGLFVAMKASVLTGHQTHGDLDAGDFVLHALGERWVGQLCQNDYNGPGYFKSEDQDSPRWTYYRCGTEGQNTLLYGGTNQLVDGVPVTTFGSTRDVESSSIPSSSTAFYIADLTSFTEAGSIKRGMRLLDGRQRVLIQDEIVNPGASSQWRVHTNATIVLTDDSKQARLTLNNKTVVAEITSPGDLVFTTLQAVRAASDPPLPDGGSDLPNTGVTVLAIDVPQGNQTVSVVFTPLWTNDTATSAPKQVPLSAWSLKSHNPPPTSGSGTSGDGDGGGRDNGTSTQNGTDTPTGNGGTQNGTNTQNGSGNGENAKNSAHRDSHNTNLLSVLSVVFALALGGYFLPSIDTI</sequence>
<dbReference type="AlphaFoldDB" id="W9Y5G0"/>
<protein>
    <recommendedName>
        <fullName evidence="4">Heparinase II/III-like C-terminal domain-containing protein</fullName>
    </recommendedName>
</protein>
<dbReference type="Pfam" id="PF07940">
    <property type="entry name" value="Hepar_II_III_C"/>
    <property type="match status" value="1"/>
</dbReference>
<dbReference type="GeneID" id="19159573"/>
<accession>W9Y5G0</accession>
<dbReference type="PANTHER" id="PTHR38045">
    <property type="entry name" value="CHROMOSOME 1, WHOLE GENOME SHOTGUN SEQUENCE"/>
    <property type="match status" value="1"/>
</dbReference>
<dbReference type="InterPro" id="IPR012480">
    <property type="entry name" value="Hepar_II_III_C"/>
</dbReference>
<dbReference type="EMBL" id="AMWN01000004">
    <property type="protein sequence ID" value="EXJ87768.1"/>
    <property type="molecule type" value="Genomic_DNA"/>
</dbReference>
<feature type="region of interest" description="Disordered" evidence="2">
    <location>
        <begin position="666"/>
        <end position="733"/>
    </location>
</feature>
<feature type="domain" description="Heparinase II/III-like C-terminal" evidence="4">
    <location>
        <begin position="397"/>
        <end position="643"/>
    </location>
</feature>
<evidence type="ECO:0000313" key="6">
    <source>
        <dbReference type="Proteomes" id="UP000019484"/>
    </source>
</evidence>
<dbReference type="RefSeq" id="XP_007723774.1">
    <property type="nucleotide sequence ID" value="XM_007725584.1"/>
</dbReference>
<dbReference type="STRING" id="1182541.W9Y5G0"/>
<feature type="compositionally biased region" description="Low complexity" evidence="2">
    <location>
        <begin position="712"/>
        <end position="725"/>
    </location>
</feature>
<dbReference type="OrthoDB" id="3476529at2759"/>
<feature type="chain" id="PRO_5004934955" description="Heparinase II/III-like C-terminal domain-containing protein" evidence="3">
    <location>
        <begin position="17"/>
        <end position="762"/>
    </location>
</feature>
<dbReference type="eggNOG" id="ENOG502QUTC">
    <property type="taxonomic scope" value="Eukaryota"/>
</dbReference>
<dbReference type="Gene3D" id="2.70.98.70">
    <property type="match status" value="1"/>
</dbReference>
<evidence type="ECO:0000256" key="2">
    <source>
        <dbReference type="SAM" id="MobiDB-lite"/>
    </source>
</evidence>
<keyword evidence="3" id="KW-0732">Signal</keyword>
<comment type="caution">
    <text evidence="5">The sequence shown here is derived from an EMBL/GenBank/DDBJ whole genome shotgun (WGS) entry which is preliminary data.</text>
</comment>
<evidence type="ECO:0000256" key="3">
    <source>
        <dbReference type="SAM" id="SignalP"/>
    </source>
</evidence>
<dbReference type="PANTHER" id="PTHR38045:SF1">
    <property type="entry name" value="HEPARINASE II_III-LIKE PROTEIN"/>
    <property type="match status" value="1"/>
</dbReference>
<dbReference type="SUPFAM" id="SSF48230">
    <property type="entry name" value="Chondroitin AC/alginate lyase"/>
    <property type="match status" value="1"/>
</dbReference>
<feature type="signal peptide" evidence="3">
    <location>
        <begin position="1"/>
        <end position="16"/>
    </location>
</feature>
<evidence type="ECO:0000256" key="1">
    <source>
        <dbReference type="ARBA" id="ARBA00004196"/>
    </source>
</evidence>
<dbReference type="InterPro" id="IPR008929">
    <property type="entry name" value="Chondroitin_lyas"/>
</dbReference>
<keyword evidence="6" id="KW-1185">Reference proteome</keyword>
<gene>
    <name evidence="5" type="ORF">A1O1_04695</name>
</gene>
<reference evidence="5 6" key="1">
    <citation type="submission" date="2013-03" db="EMBL/GenBank/DDBJ databases">
        <title>The Genome Sequence of Capronia coronata CBS 617.96.</title>
        <authorList>
            <consortium name="The Broad Institute Genomics Platform"/>
            <person name="Cuomo C."/>
            <person name="de Hoog S."/>
            <person name="Gorbushina A."/>
            <person name="Walker B."/>
            <person name="Young S.K."/>
            <person name="Zeng Q."/>
            <person name="Gargeya S."/>
            <person name="Fitzgerald M."/>
            <person name="Haas B."/>
            <person name="Abouelleil A."/>
            <person name="Allen A.W."/>
            <person name="Alvarado L."/>
            <person name="Arachchi H.M."/>
            <person name="Berlin A.M."/>
            <person name="Chapman S.B."/>
            <person name="Gainer-Dewar J."/>
            <person name="Goldberg J."/>
            <person name="Griggs A."/>
            <person name="Gujja S."/>
            <person name="Hansen M."/>
            <person name="Howarth C."/>
            <person name="Imamovic A."/>
            <person name="Ireland A."/>
            <person name="Larimer J."/>
            <person name="McCowan C."/>
            <person name="Murphy C."/>
            <person name="Pearson M."/>
            <person name="Poon T.W."/>
            <person name="Priest M."/>
            <person name="Roberts A."/>
            <person name="Saif S."/>
            <person name="Shea T."/>
            <person name="Sisk P."/>
            <person name="Sykes S."/>
            <person name="Wortman J."/>
            <person name="Nusbaum C."/>
            <person name="Birren B."/>
        </authorList>
    </citation>
    <scope>NUCLEOTIDE SEQUENCE [LARGE SCALE GENOMIC DNA]</scope>
    <source>
        <strain evidence="5 6">CBS 617.96</strain>
    </source>
</reference>
<proteinExistence type="predicted"/>
<evidence type="ECO:0000313" key="5">
    <source>
        <dbReference type="EMBL" id="EXJ87768.1"/>
    </source>
</evidence>
<evidence type="ECO:0000259" key="4">
    <source>
        <dbReference type="Pfam" id="PF07940"/>
    </source>
</evidence>
<dbReference type="GO" id="GO:0016829">
    <property type="term" value="F:lyase activity"/>
    <property type="evidence" value="ECO:0007669"/>
    <property type="project" value="InterPro"/>
</dbReference>
<dbReference type="HOGENOM" id="CLU_008982_1_0_1"/>
<dbReference type="Gene3D" id="1.50.10.100">
    <property type="entry name" value="Chondroitin AC/alginate lyase"/>
    <property type="match status" value="1"/>
</dbReference>
<comment type="subcellular location">
    <subcellularLocation>
        <location evidence="1">Cell envelope</location>
    </subcellularLocation>
</comment>
<dbReference type="Proteomes" id="UP000019484">
    <property type="component" value="Unassembled WGS sequence"/>
</dbReference>